<evidence type="ECO:0000313" key="1">
    <source>
        <dbReference type="EMBL" id="QDO99512.1"/>
    </source>
</evidence>
<name>A0A516H6Z3_9PROT</name>
<dbReference type="Proteomes" id="UP000317496">
    <property type="component" value="Chromosome"/>
</dbReference>
<keyword evidence="2" id="KW-1185">Reference proteome</keyword>
<sequence length="199" mass="22717">MLHRIKEYFFPPSVSTRSDLRAFVAGEASYLTQKTVIGYCRVKTMLDYEKLLTEPAFREAQENCRWEAYASTLSDIVIMVEGWLRPENAGTRRRVADSLATLYVTILTEELPAHRQTWADRIEAFNIRFSQTREAEPQAPEKLITGSAALIHELVPIADRLKRNDREVITGDLSLHILAAHASMLKRFRRDALVAALTQ</sequence>
<protein>
    <submittedName>
        <fullName evidence="1">Uncharacterized protein</fullName>
    </submittedName>
</protein>
<accession>A0A516H6Z3</accession>
<dbReference type="AlphaFoldDB" id="A0A516H6Z3"/>
<evidence type="ECO:0000313" key="2">
    <source>
        <dbReference type="Proteomes" id="UP000317496"/>
    </source>
</evidence>
<dbReference type="RefSeq" id="WP_144258508.1">
    <property type="nucleotide sequence ID" value="NZ_CP041636.1"/>
</dbReference>
<proteinExistence type="predicted"/>
<dbReference type="KEGG" id="fer:FNB15_20560"/>
<dbReference type="OrthoDB" id="7847174at2"/>
<organism evidence="1 2">
    <name type="scientific">Ferrovibrio terrae</name>
    <dbReference type="NCBI Taxonomy" id="2594003"/>
    <lineage>
        <taxon>Bacteria</taxon>
        <taxon>Pseudomonadati</taxon>
        <taxon>Pseudomonadota</taxon>
        <taxon>Alphaproteobacteria</taxon>
        <taxon>Rhodospirillales</taxon>
        <taxon>Rhodospirillaceae</taxon>
        <taxon>Ferrovibrio</taxon>
    </lineage>
</organism>
<dbReference type="EMBL" id="CP041636">
    <property type="protein sequence ID" value="QDO99512.1"/>
    <property type="molecule type" value="Genomic_DNA"/>
</dbReference>
<reference evidence="1 2" key="1">
    <citation type="submission" date="2019-07" db="EMBL/GenBank/DDBJ databases">
        <title>Genome sequencing for Ferrovibrio sp. K5.</title>
        <authorList>
            <person name="Park S.-J."/>
        </authorList>
    </citation>
    <scope>NUCLEOTIDE SEQUENCE [LARGE SCALE GENOMIC DNA]</scope>
    <source>
        <strain evidence="1 2">K5</strain>
    </source>
</reference>
<gene>
    <name evidence="1" type="ORF">FNB15_20560</name>
</gene>